<dbReference type="Proteomes" id="UP000030063">
    <property type="component" value="Unassembled WGS sequence"/>
</dbReference>
<sequence length="59" mass="6503">MGSEAYPNTAMTFEQLKRQDEALRRIAELARGRGLVAHGTRYADKKPCPSCKPCTTGYG</sequence>
<evidence type="ECO:0000313" key="1">
    <source>
        <dbReference type="EMBL" id="KFX68202.1"/>
    </source>
</evidence>
<keyword evidence="2" id="KW-1185">Reference proteome</keyword>
<comment type="caution">
    <text evidence="1">The sequence shown here is derived from an EMBL/GenBank/DDBJ whole genome shotgun (WGS) entry which is preliminary data.</text>
</comment>
<accession>A0A0A1YEE2</accession>
<name>A0A0A1YEE2_9PSED</name>
<proteinExistence type="predicted"/>
<dbReference type="EMBL" id="AWSQ01000007">
    <property type="protein sequence ID" value="KFX68202.1"/>
    <property type="molecule type" value="Genomic_DNA"/>
</dbReference>
<evidence type="ECO:0000313" key="2">
    <source>
        <dbReference type="Proteomes" id="UP000030063"/>
    </source>
</evidence>
<reference evidence="1 2" key="1">
    <citation type="journal article" date="2014" name="Genome Announc.">
        <title>Draft Genome Sequence of Petroleum Oil-Degrading Marine Bacterium Pseudomonas taeanensis Strain MS-3, Isolated from a Crude Oil-Contaminated Seashore.</title>
        <authorList>
            <person name="Lee S.Y."/>
            <person name="Kim S.H."/>
            <person name="Lee D.G."/>
            <person name="Shin S."/>
            <person name="Yun S.H."/>
            <person name="Choi C.W."/>
            <person name="Chung Y.H."/>
            <person name="Choi J.S."/>
            <person name="Kahng H.Y."/>
            <person name="Kim S.I."/>
        </authorList>
    </citation>
    <scope>NUCLEOTIDE SEQUENCE [LARGE SCALE GENOMIC DNA]</scope>
    <source>
        <strain evidence="1 2">MS-3</strain>
    </source>
</reference>
<dbReference type="AlphaFoldDB" id="A0A0A1YEE2"/>
<organism evidence="1 2">
    <name type="scientific">Pseudomonas taeanensis MS-3</name>
    <dbReference type="NCBI Taxonomy" id="1395571"/>
    <lineage>
        <taxon>Bacteria</taxon>
        <taxon>Pseudomonadati</taxon>
        <taxon>Pseudomonadota</taxon>
        <taxon>Gammaproteobacteria</taxon>
        <taxon>Pseudomonadales</taxon>
        <taxon>Pseudomonadaceae</taxon>
        <taxon>Pseudomonas</taxon>
    </lineage>
</organism>
<protein>
    <submittedName>
        <fullName evidence="1">Uncharacterized protein</fullName>
    </submittedName>
</protein>
<gene>
    <name evidence="1" type="ORF">TMS3_0120200</name>
</gene>